<dbReference type="EMBL" id="JAMQON010000001">
    <property type="protein sequence ID" value="MDS0258951.1"/>
    <property type="molecule type" value="Genomic_DNA"/>
</dbReference>
<evidence type="ECO:0000256" key="1">
    <source>
        <dbReference type="SAM" id="MobiDB-lite"/>
    </source>
</evidence>
<dbReference type="RefSeq" id="WP_310918540.1">
    <property type="nucleotide sequence ID" value="NZ_JAMQON010000001.1"/>
</dbReference>
<feature type="transmembrane region" description="Helical" evidence="2">
    <location>
        <begin position="56"/>
        <end position="77"/>
    </location>
</feature>
<evidence type="ECO:0008006" key="5">
    <source>
        <dbReference type="Google" id="ProtNLM"/>
    </source>
</evidence>
<name>A0ABU2FB54_9EURY</name>
<accession>A0ABU2FB54</accession>
<evidence type="ECO:0000313" key="3">
    <source>
        <dbReference type="EMBL" id="MDS0258951.1"/>
    </source>
</evidence>
<sequence length="121" mass="12887">MSSGGSTDVRGDELMVGPSVTKADREKFLVQLKVGFALLVGLSMALVTLWGSGELLVTLGVGVGATLVGGVLAQLTFPDSIAETPYEDDRERGPKPGRRLQERREGSDEREQAASGDGRRR</sequence>
<keyword evidence="4" id="KW-1185">Reference proteome</keyword>
<feature type="region of interest" description="Disordered" evidence="1">
    <location>
        <begin position="82"/>
        <end position="121"/>
    </location>
</feature>
<comment type="caution">
    <text evidence="3">The sequence shown here is derived from an EMBL/GenBank/DDBJ whole genome shotgun (WGS) entry which is preliminary data.</text>
</comment>
<keyword evidence="2" id="KW-0812">Transmembrane</keyword>
<protein>
    <recommendedName>
        <fullName evidence="5">AtpZ/AtpI family protein</fullName>
    </recommendedName>
</protein>
<dbReference type="Proteomes" id="UP001259659">
    <property type="component" value="Unassembled WGS sequence"/>
</dbReference>
<organism evidence="3 4">
    <name type="scientific">Haloarcula saliterrae</name>
    <dbReference type="NCBI Taxonomy" id="2950534"/>
    <lineage>
        <taxon>Archaea</taxon>
        <taxon>Methanobacteriati</taxon>
        <taxon>Methanobacteriota</taxon>
        <taxon>Stenosarchaea group</taxon>
        <taxon>Halobacteria</taxon>
        <taxon>Halobacteriales</taxon>
        <taxon>Haloarculaceae</taxon>
        <taxon>Haloarcula</taxon>
    </lineage>
</organism>
<gene>
    <name evidence="3" type="ORF">NDI56_06045</name>
</gene>
<keyword evidence="2" id="KW-1133">Transmembrane helix</keyword>
<evidence type="ECO:0000313" key="4">
    <source>
        <dbReference type="Proteomes" id="UP001259659"/>
    </source>
</evidence>
<keyword evidence="2" id="KW-0472">Membrane</keyword>
<proteinExistence type="predicted"/>
<feature type="compositionally biased region" description="Basic and acidic residues" evidence="1">
    <location>
        <begin position="87"/>
        <end position="112"/>
    </location>
</feature>
<reference evidence="3 4" key="1">
    <citation type="submission" date="2022-06" db="EMBL/GenBank/DDBJ databases">
        <title>Haloarcula sp. a new haloarchaeum isolate from saline soil.</title>
        <authorList>
            <person name="Strakova D."/>
            <person name="Galisteo C."/>
            <person name="Sanchez-Porro C."/>
            <person name="Ventosa A."/>
        </authorList>
    </citation>
    <scope>NUCLEOTIDE SEQUENCE [LARGE SCALE GENOMIC DNA]</scope>
    <source>
        <strain evidence="3 4">S1CR25-12</strain>
    </source>
</reference>
<evidence type="ECO:0000256" key="2">
    <source>
        <dbReference type="SAM" id="Phobius"/>
    </source>
</evidence>
<feature type="transmembrane region" description="Helical" evidence="2">
    <location>
        <begin position="28"/>
        <end position="50"/>
    </location>
</feature>